<dbReference type="Proteomes" id="UP000221165">
    <property type="component" value="Unassembled WGS sequence"/>
</dbReference>
<dbReference type="AlphaFoldDB" id="A0A2C6KPW5"/>
<protein>
    <submittedName>
        <fullName evidence="2">Uncharacterized protein</fullName>
    </submittedName>
</protein>
<comment type="caution">
    <text evidence="2">The sequence shown here is derived from an EMBL/GenBank/DDBJ whole genome shotgun (WGS) entry which is preliminary data.</text>
</comment>
<gene>
    <name evidence="2" type="ORF">CSUI_007739</name>
</gene>
<organism evidence="2 3">
    <name type="scientific">Cystoisospora suis</name>
    <dbReference type="NCBI Taxonomy" id="483139"/>
    <lineage>
        <taxon>Eukaryota</taxon>
        <taxon>Sar</taxon>
        <taxon>Alveolata</taxon>
        <taxon>Apicomplexa</taxon>
        <taxon>Conoidasida</taxon>
        <taxon>Coccidia</taxon>
        <taxon>Eucoccidiorida</taxon>
        <taxon>Eimeriorina</taxon>
        <taxon>Sarcocystidae</taxon>
        <taxon>Cystoisospora</taxon>
    </lineage>
</organism>
<evidence type="ECO:0000256" key="1">
    <source>
        <dbReference type="SAM" id="MobiDB-lite"/>
    </source>
</evidence>
<keyword evidence="3" id="KW-1185">Reference proteome</keyword>
<reference evidence="2 3" key="1">
    <citation type="journal article" date="2017" name="Int. J. Parasitol.">
        <title>The genome of the protozoan parasite Cystoisospora suis and a reverse vaccinology approach to identify vaccine candidates.</title>
        <authorList>
            <person name="Palmieri N."/>
            <person name="Shrestha A."/>
            <person name="Ruttkowski B."/>
            <person name="Beck T."/>
            <person name="Vogl C."/>
            <person name="Tomley F."/>
            <person name="Blake D.P."/>
            <person name="Joachim A."/>
        </authorList>
    </citation>
    <scope>NUCLEOTIDE SEQUENCE [LARGE SCALE GENOMIC DNA]</scope>
    <source>
        <strain evidence="2 3">Wien I</strain>
    </source>
</reference>
<feature type="compositionally biased region" description="Basic and acidic residues" evidence="1">
    <location>
        <begin position="41"/>
        <end position="54"/>
    </location>
</feature>
<evidence type="ECO:0000313" key="3">
    <source>
        <dbReference type="Proteomes" id="UP000221165"/>
    </source>
</evidence>
<feature type="region of interest" description="Disordered" evidence="1">
    <location>
        <begin position="28"/>
        <end position="62"/>
    </location>
</feature>
<sequence>MEKVRVQQRCAPVDAGKPFLLAYIQPPENFPELPRGQPCAPDDRPEEAATRLESAKANLTKA</sequence>
<dbReference type="RefSeq" id="XP_067920140.1">
    <property type="nucleotide sequence ID" value="XM_068067883.1"/>
</dbReference>
<name>A0A2C6KPW5_9APIC</name>
<dbReference type="EMBL" id="MIGC01004146">
    <property type="protein sequence ID" value="PHJ18433.1"/>
    <property type="molecule type" value="Genomic_DNA"/>
</dbReference>
<dbReference type="VEuPathDB" id="ToxoDB:CSUI_007739"/>
<accession>A0A2C6KPW5</accession>
<evidence type="ECO:0000313" key="2">
    <source>
        <dbReference type="EMBL" id="PHJ18433.1"/>
    </source>
</evidence>
<proteinExistence type="predicted"/>
<dbReference type="GeneID" id="94431094"/>